<dbReference type="AlphaFoldDB" id="A0A2T2X3U2"/>
<gene>
    <name evidence="1" type="ORF">C7B43_08955</name>
</gene>
<reference evidence="1 2" key="1">
    <citation type="journal article" date="2014" name="BMC Genomics">
        <title>Comparison of environmental and isolate Sulfobacillus genomes reveals diverse carbon, sulfur, nitrogen, and hydrogen metabolisms.</title>
        <authorList>
            <person name="Justice N.B."/>
            <person name="Norman A."/>
            <person name="Brown C.T."/>
            <person name="Singh A."/>
            <person name="Thomas B.C."/>
            <person name="Banfield J.F."/>
        </authorList>
    </citation>
    <scope>NUCLEOTIDE SEQUENCE [LARGE SCALE GENOMIC DNA]</scope>
    <source>
        <strain evidence="1">AMDSBA1</strain>
    </source>
</reference>
<dbReference type="Proteomes" id="UP000242699">
    <property type="component" value="Unassembled WGS sequence"/>
</dbReference>
<organism evidence="1 2">
    <name type="scientific">Sulfobacillus benefaciens</name>
    <dbReference type="NCBI Taxonomy" id="453960"/>
    <lineage>
        <taxon>Bacteria</taxon>
        <taxon>Bacillati</taxon>
        <taxon>Bacillota</taxon>
        <taxon>Clostridia</taxon>
        <taxon>Eubacteriales</taxon>
        <taxon>Clostridiales Family XVII. Incertae Sedis</taxon>
        <taxon>Sulfobacillus</taxon>
    </lineage>
</organism>
<name>A0A2T2X3U2_9FIRM</name>
<proteinExistence type="predicted"/>
<evidence type="ECO:0000313" key="1">
    <source>
        <dbReference type="EMBL" id="PSR29126.1"/>
    </source>
</evidence>
<accession>A0A2T2X3U2</accession>
<dbReference type="EMBL" id="PXYT01000017">
    <property type="protein sequence ID" value="PSR29126.1"/>
    <property type="molecule type" value="Genomic_DNA"/>
</dbReference>
<comment type="caution">
    <text evidence="1">The sequence shown here is derived from an EMBL/GenBank/DDBJ whole genome shotgun (WGS) entry which is preliminary data.</text>
</comment>
<evidence type="ECO:0000313" key="2">
    <source>
        <dbReference type="Proteomes" id="UP000242699"/>
    </source>
</evidence>
<sequence length="101" mass="10744">MSEILSGQMALVSSLRTGPIIMVRELLRTIILCSDANEARRLSFPFWGGWHCSKTSLLAGSGRVIRGSLSGGFGVGNPSVRGLRGKAWQGDQGIDSSVLVL</sequence>
<protein>
    <submittedName>
        <fullName evidence="1">Uncharacterized protein</fullName>
    </submittedName>
</protein>